<evidence type="ECO:0000256" key="11">
    <source>
        <dbReference type="ARBA" id="ARBA00049007"/>
    </source>
</evidence>
<dbReference type="GO" id="GO:0008615">
    <property type="term" value="P:pyridoxine biosynthetic process"/>
    <property type="evidence" value="ECO:0007669"/>
    <property type="project" value="UniProtKB-UniRule"/>
</dbReference>
<keyword evidence="6 12" id="KW-0808">Transferase</keyword>
<dbReference type="GO" id="GO:0030170">
    <property type="term" value="F:pyridoxal phosphate binding"/>
    <property type="evidence" value="ECO:0007669"/>
    <property type="project" value="UniProtKB-UniRule"/>
</dbReference>
<dbReference type="PIRSF" id="PIRSF000525">
    <property type="entry name" value="SerC"/>
    <property type="match status" value="1"/>
</dbReference>
<dbReference type="InterPro" id="IPR000192">
    <property type="entry name" value="Aminotrans_V_dom"/>
</dbReference>
<dbReference type="InterPro" id="IPR015424">
    <property type="entry name" value="PyrdxlP-dep_Trfase"/>
</dbReference>
<sequence length="360" mass="39860">MTIHNFSAGPAMLPAAVLKKAQAELLDWQGRGVSVMEVSHRSPEYVAMAEEAEQNLRDLMAIPDNYAVLFMHGGGRNHFSAVPQNIASADATVDYVTTGSWSQIAFDEAKKYVGKVNLAASAEDTAQGKAIPQFENWQLSEGAAYLHYCPNETVDGIALHEIPDSKAPLVADMSSVILAEPLDVSKFGVIYAGAQKNIGPSGFSVVIIRKDLLETRQNRVCTVMNYQVQDAERSMYNTPNTWAWYLSGEVFKWLKAEGGVAAMGERNHAKARLLYECIDNNPFYQNQVHPRNRSIMNVPFQLAKPELDATFLKEAAEEGLVALKGHRFVGGMRASMYNAMPYEGTQALVDFMTRFAQRNR</sequence>
<evidence type="ECO:0000313" key="15">
    <source>
        <dbReference type="EMBL" id="RUO35029.1"/>
    </source>
</evidence>
<feature type="binding site" evidence="12">
    <location>
        <begin position="237"/>
        <end position="238"/>
    </location>
    <ligand>
        <name>pyridoxal 5'-phosphate</name>
        <dbReference type="ChEBI" id="CHEBI:597326"/>
    </ligand>
</feature>
<feature type="binding site" evidence="12">
    <location>
        <position position="195"/>
    </location>
    <ligand>
        <name>pyridoxal 5'-phosphate</name>
        <dbReference type="ChEBI" id="CHEBI:597326"/>
    </ligand>
</feature>
<comment type="subunit">
    <text evidence="12">Homodimer.</text>
</comment>
<dbReference type="InterPro" id="IPR020578">
    <property type="entry name" value="Aminotrans_V_PyrdxlP_BS"/>
</dbReference>
<comment type="subcellular location">
    <subcellularLocation>
        <location evidence="12">Cytoplasm</location>
    </subcellularLocation>
</comment>
<evidence type="ECO:0000256" key="13">
    <source>
        <dbReference type="RuleBase" id="RU004505"/>
    </source>
</evidence>
<dbReference type="Gene3D" id="3.40.640.10">
    <property type="entry name" value="Type I PLP-dependent aspartate aminotransferase-like (Major domain)"/>
    <property type="match status" value="1"/>
</dbReference>
<comment type="cofactor">
    <cofactor evidence="12">
        <name>pyridoxal 5'-phosphate</name>
        <dbReference type="ChEBI" id="CHEBI:597326"/>
    </cofactor>
    <text evidence="12">Binds 1 pyridoxal phosphate per subunit.</text>
</comment>
<keyword evidence="7 12" id="KW-0663">Pyridoxal phosphate</keyword>
<dbReference type="UniPathway" id="UPA00244">
    <property type="reaction ID" value="UER00311"/>
</dbReference>
<feature type="modified residue" description="N6-(pyridoxal phosphate)lysine" evidence="12">
    <location>
        <position position="196"/>
    </location>
</feature>
<dbReference type="UniPathway" id="UPA00135">
    <property type="reaction ID" value="UER00197"/>
</dbReference>
<evidence type="ECO:0000256" key="12">
    <source>
        <dbReference type="HAMAP-Rule" id="MF_00160"/>
    </source>
</evidence>
<evidence type="ECO:0000256" key="2">
    <source>
        <dbReference type="ARBA" id="ARBA00005099"/>
    </source>
</evidence>
<accession>A0A432WMV9</accession>
<feature type="binding site" evidence="12">
    <location>
        <position position="41"/>
    </location>
    <ligand>
        <name>L-glutamate</name>
        <dbReference type="ChEBI" id="CHEBI:29985"/>
    </ligand>
</feature>
<dbReference type="RefSeq" id="WP_126798049.1">
    <property type="nucleotide sequence ID" value="NZ_PIPO01000001.1"/>
</dbReference>
<feature type="binding site" evidence="12">
    <location>
        <begin position="75"/>
        <end position="76"/>
    </location>
    <ligand>
        <name>pyridoxal 5'-phosphate</name>
        <dbReference type="ChEBI" id="CHEBI:597326"/>
    </ligand>
</feature>
<evidence type="ECO:0000259" key="14">
    <source>
        <dbReference type="Pfam" id="PF00266"/>
    </source>
</evidence>
<evidence type="ECO:0000256" key="8">
    <source>
        <dbReference type="ARBA" id="ARBA00023096"/>
    </source>
</evidence>
<comment type="similarity">
    <text evidence="3 12">Belongs to the class-V pyridoxal-phosphate-dependent aminotransferase family. SerC subfamily.</text>
</comment>
<evidence type="ECO:0000256" key="9">
    <source>
        <dbReference type="ARBA" id="ARBA00023299"/>
    </source>
</evidence>
<keyword evidence="5 12" id="KW-0028">Amino-acid biosynthesis</keyword>
<comment type="pathway">
    <text evidence="1 12">Cofactor biosynthesis; pyridoxine 5'-phosphate biosynthesis; pyridoxine 5'-phosphate from D-erythrose 4-phosphate: step 3/5.</text>
</comment>
<comment type="pathway">
    <text evidence="2 12 13">Amino-acid biosynthesis; L-serine biosynthesis; L-serine from 3-phospho-D-glycerate: step 2/3.</text>
</comment>
<evidence type="ECO:0000256" key="10">
    <source>
        <dbReference type="ARBA" id="ARBA00047630"/>
    </source>
</evidence>
<dbReference type="FunFam" id="3.90.1150.10:FF:000006">
    <property type="entry name" value="Phosphoserine aminotransferase"/>
    <property type="match status" value="1"/>
</dbReference>
<comment type="caution">
    <text evidence="12">Lacks conserved residue(s) required for the propagation of feature annotation.</text>
</comment>
<dbReference type="InterPro" id="IPR022278">
    <property type="entry name" value="Pser_aminoTfrase"/>
</dbReference>
<gene>
    <name evidence="12" type="primary">serC</name>
    <name evidence="15" type="ORF">CWE14_03270</name>
</gene>
<keyword evidence="9 12" id="KW-0718">Serine biosynthesis</keyword>
<dbReference type="HAMAP" id="MF_00160">
    <property type="entry name" value="SerC_aminotrans_5"/>
    <property type="match status" value="1"/>
</dbReference>
<keyword evidence="4 12" id="KW-0032">Aminotransferase</keyword>
<dbReference type="PANTHER" id="PTHR43247:SF1">
    <property type="entry name" value="PHOSPHOSERINE AMINOTRANSFERASE"/>
    <property type="match status" value="1"/>
</dbReference>
<dbReference type="NCBIfam" id="TIGR01364">
    <property type="entry name" value="serC_1"/>
    <property type="match status" value="1"/>
</dbReference>
<keyword evidence="16" id="KW-1185">Reference proteome</keyword>
<dbReference type="GO" id="GO:0004648">
    <property type="term" value="F:O-phospho-L-serine:2-oxoglutarate aminotransferase activity"/>
    <property type="evidence" value="ECO:0007669"/>
    <property type="project" value="UniProtKB-UniRule"/>
</dbReference>
<evidence type="ECO:0000313" key="16">
    <source>
        <dbReference type="Proteomes" id="UP000287823"/>
    </source>
</evidence>
<dbReference type="SUPFAM" id="SSF53383">
    <property type="entry name" value="PLP-dependent transferases"/>
    <property type="match status" value="1"/>
</dbReference>
<evidence type="ECO:0000256" key="4">
    <source>
        <dbReference type="ARBA" id="ARBA00022576"/>
    </source>
</evidence>
<reference evidence="15 16" key="1">
    <citation type="journal article" date="2011" name="Front. Microbiol.">
        <title>Genomic signatures of strain selection and enhancement in Bacillus atrophaeus var. globigii, a historical biowarfare simulant.</title>
        <authorList>
            <person name="Gibbons H.S."/>
            <person name="Broomall S.M."/>
            <person name="McNew L.A."/>
            <person name="Daligault H."/>
            <person name="Chapman C."/>
            <person name="Bruce D."/>
            <person name="Karavis M."/>
            <person name="Krepps M."/>
            <person name="McGregor P.A."/>
            <person name="Hong C."/>
            <person name="Park K.H."/>
            <person name="Akmal A."/>
            <person name="Feldman A."/>
            <person name="Lin J.S."/>
            <person name="Chang W.E."/>
            <person name="Higgs B.W."/>
            <person name="Demirev P."/>
            <person name="Lindquist J."/>
            <person name="Liem A."/>
            <person name="Fochler E."/>
            <person name="Read T.D."/>
            <person name="Tapia R."/>
            <person name="Johnson S."/>
            <person name="Bishop-Lilly K.A."/>
            <person name="Detter C."/>
            <person name="Han C."/>
            <person name="Sozhamannan S."/>
            <person name="Rosenzweig C.N."/>
            <person name="Skowronski E.W."/>
        </authorList>
    </citation>
    <scope>NUCLEOTIDE SEQUENCE [LARGE SCALE GENOMIC DNA]</scope>
    <source>
        <strain evidence="15 16">Y4G10-17</strain>
    </source>
</reference>
<dbReference type="InterPro" id="IPR015421">
    <property type="entry name" value="PyrdxlP-dep_Trfase_major"/>
</dbReference>
<protein>
    <recommendedName>
        <fullName evidence="12">Phosphoserine aminotransferase</fullName>
        <ecNumber evidence="12">2.6.1.52</ecNumber>
    </recommendedName>
    <alternativeName>
        <fullName evidence="12">Phosphohydroxythreonine aminotransferase</fullName>
        <shortName evidence="12">PSAT</shortName>
    </alternativeName>
</protein>
<feature type="binding site" evidence="12">
    <location>
        <position position="172"/>
    </location>
    <ligand>
        <name>pyridoxal 5'-phosphate</name>
        <dbReference type="ChEBI" id="CHEBI:597326"/>
    </ligand>
</feature>
<dbReference type="EMBL" id="PIPO01000001">
    <property type="protein sequence ID" value="RUO35029.1"/>
    <property type="molecule type" value="Genomic_DNA"/>
</dbReference>
<dbReference type="InterPro" id="IPR015422">
    <property type="entry name" value="PyrdxlP-dep_Trfase_small"/>
</dbReference>
<evidence type="ECO:0000256" key="1">
    <source>
        <dbReference type="ARBA" id="ARBA00004915"/>
    </source>
</evidence>
<comment type="catalytic activity">
    <reaction evidence="10 12">
        <text>4-(phosphooxy)-L-threonine + 2-oxoglutarate = (R)-3-hydroxy-2-oxo-4-phosphooxybutanoate + L-glutamate</text>
        <dbReference type="Rhea" id="RHEA:16573"/>
        <dbReference type="ChEBI" id="CHEBI:16810"/>
        <dbReference type="ChEBI" id="CHEBI:29985"/>
        <dbReference type="ChEBI" id="CHEBI:58452"/>
        <dbReference type="ChEBI" id="CHEBI:58538"/>
        <dbReference type="EC" id="2.6.1.52"/>
    </reaction>
</comment>
<dbReference type="Proteomes" id="UP000287823">
    <property type="component" value="Unassembled WGS sequence"/>
</dbReference>
<comment type="function">
    <text evidence="12">Catalyzes the reversible conversion of 3-phosphohydroxypyruvate to phosphoserine and of 3-hydroxy-2-oxo-4-phosphonooxybutanoate to phosphohydroxythreonine.</text>
</comment>
<dbReference type="EC" id="2.6.1.52" evidence="12"/>
<dbReference type="GO" id="GO:0006564">
    <property type="term" value="P:L-serine biosynthetic process"/>
    <property type="evidence" value="ECO:0007669"/>
    <property type="project" value="UniProtKB-UniRule"/>
</dbReference>
<dbReference type="FunFam" id="3.40.640.10:FF:000010">
    <property type="entry name" value="Phosphoserine aminotransferase"/>
    <property type="match status" value="1"/>
</dbReference>
<feature type="domain" description="Aminotransferase class V" evidence="14">
    <location>
        <begin position="3"/>
        <end position="348"/>
    </location>
</feature>
<keyword evidence="8 12" id="KW-0664">Pyridoxine biosynthesis</keyword>
<dbReference type="GO" id="GO:0005737">
    <property type="term" value="C:cytoplasm"/>
    <property type="evidence" value="ECO:0007669"/>
    <property type="project" value="UniProtKB-SubCell"/>
</dbReference>
<dbReference type="PROSITE" id="PS00595">
    <property type="entry name" value="AA_TRANSFER_CLASS_5"/>
    <property type="match status" value="1"/>
</dbReference>
<proteinExistence type="inferred from homology"/>
<organism evidence="15 16">
    <name type="scientific">Aliidiomarina soli</name>
    <dbReference type="NCBI Taxonomy" id="1928574"/>
    <lineage>
        <taxon>Bacteria</taxon>
        <taxon>Pseudomonadati</taxon>
        <taxon>Pseudomonadota</taxon>
        <taxon>Gammaproteobacteria</taxon>
        <taxon>Alteromonadales</taxon>
        <taxon>Idiomarinaceae</taxon>
        <taxon>Aliidiomarina</taxon>
    </lineage>
</organism>
<feature type="binding site" evidence="12">
    <location>
        <position position="153"/>
    </location>
    <ligand>
        <name>pyridoxal 5'-phosphate</name>
        <dbReference type="ChEBI" id="CHEBI:597326"/>
    </ligand>
</feature>
<keyword evidence="12" id="KW-0963">Cytoplasm</keyword>
<dbReference type="Pfam" id="PF00266">
    <property type="entry name" value="Aminotran_5"/>
    <property type="match status" value="1"/>
</dbReference>
<evidence type="ECO:0000256" key="7">
    <source>
        <dbReference type="ARBA" id="ARBA00022898"/>
    </source>
</evidence>
<comment type="catalytic activity">
    <reaction evidence="11 12 13">
        <text>O-phospho-L-serine + 2-oxoglutarate = 3-phosphooxypyruvate + L-glutamate</text>
        <dbReference type="Rhea" id="RHEA:14329"/>
        <dbReference type="ChEBI" id="CHEBI:16810"/>
        <dbReference type="ChEBI" id="CHEBI:18110"/>
        <dbReference type="ChEBI" id="CHEBI:29985"/>
        <dbReference type="ChEBI" id="CHEBI:57524"/>
        <dbReference type="EC" id="2.6.1.52"/>
    </reaction>
</comment>
<evidence type="ECO:0000256" key="5">
    <source>
        <dbReference type="ARBA" id="ARBA00022605"/>
    </source>
</evidence>
<dbReference type="AlphaFoldDB" id="A0A432WMV9"/>
<evidence type="ECO:0000256" key="6">
    <source>
        <dbReference type="ARBA" id="ARBA00022679"/>
    </source>
</evidence>
<feature type="binding site" evidence="12">
    <location>
        <position position="101"/>
    </location>
    <ligand>
        <name>pyridoxal 5'-phosphate</name>
        <dbReference type="ChEBI" id="CHEBI:597326"/>
    </ligand>
</feature>
<dbReference type="Gene3D" id="3.90.1150.10">
    <property type="entry name" value="Aspartate Aminotransferase, domain 1"/>
    <property type="match status" value="1"/>
</dbReference>
<comment type="caution">
    <text evidence="15">The sequence shown here is derived from an EMBL/GenBank/DDBJ whole genome shotgun (WGS) entry which is preliminary data.</text>
</comment>
<evidence type="ECO:0000256" key="3">
    <source>
        <dbReference type="ARBA" id="ARBA00006904"/>
    </source>
</evidence>
<dbReference type="PANTHER" id="PTHR43247">
    <property type="entry name" value="PHOSPHOSERINE AMINOTRANSFERASE"/>
    <property type="match status" value="1"/>
</dbReference>
<dbReference type="NCBIfam" id="NF003764">
    <property type="entry name" value="PRK05355.1"/>
    <property type="match status" value="1"/>
</dbReference>
<name>A0A432WMV9_9GAMM</name>